<dbReference type="Gene3D" id="1.10.10.580">
    <property type="entry name" value="Structural maintenance of chromosome 1. Chain E"/>
    <property type="match status" value="1"/>
</dbReference>
<dbReference type="InterPro" id="IPR003768">
    <property type="entry name" value="ScpA"/>
</dbReference>
<sequence length="54" mass="6212">NFSEIIKAKSRAEIIVLFLALLHLLREQLIKVEQKNGFSDIIIKNHKSQAPNNK</sequence>
<dbReference type="AlphaFoldDB" id="A0A2M7X6R8"/>
<dbReference type="Proteomes" id="UP000231634">
    <property type="component" value="Unassembled WGS sequence"/>
</dbReference>
<comment type="caution">
    <text evidence="1">The sequence shown here is derived from an EMBL/GenBank/DDBJ whole genome shotgun (WGS) entry which is preliminary data.</text>
</comment>
<reference evidence="2" key="1">
    <citation type="submission" date="2017-09" db="EMBL/GenBank/DDBJ databases">
        <title>Depth-based differentiation of microbial function through sediment-hosted aquifers and enrichment of novel symbionts in the deep terrestrial subsurface.</title>
        <authorList>
            <person name="Probst A.J."/>
            <person name="Ladd B."/>
            <person name="Jarett J.K."/>
            <person name="Geller-Mcgrath D.E."/>
            <person name="Sieber C.M.K."/>
            <person name="Emerson J.B."/>
            <person name="Anantharaman K."/>
            <person name="Thomas B.C."/>
            <person name="Malmstrom R."/>
            <person name="Stieglmeier M."/>
            <person name="Klingl A."/>
            <person name="Woyke T."/>
            <person name="Ryan C.M."/>
            <person name="Banfield J.F."/>
        </authorList>
    </citation>
    <scope>NUCLEOTIDE SEQUENCE [LARGE SCALE GENOMIC DNA]</scope>
</reference>
<evidence type="ECO:0000313" key="2">
    <source>
        <dbReference type="Proteomes" id="UP000231634"/>
    </source>
</evidence>
<dbReference type="EMBL" id="PFWX01000005">
    <property type="protein sequence ID" value="PJA41850.1"/>
    <property type="molecule type" value="Genomic_DNA"/>
</dbReference>
<dbReference type="InterPro" id="IPR036390">
    <property type="entry name" value="WH_DNA-bd_sf"/>
</dbReference>
<dbReference type="InterPro" id="IPR023093">
    <property type="entry name" value="ScpA-like_C"/>
</dbReference>
<gene>
    <name evidence="1" type="ORF">CO177_00280</name>
</gene>
<protein>
    <recommendedName>
        <fullName evidence="3">Segregation/condensation protein A</fullName>
    </recommendedName>
</protein>
<dbReference type="SUPFAM" id="SSF46785">
    <property type="entry name" value="Winged helix' DNA-binding domain"/>
    <property type="match status" value="1"/>
</dbReference>
<proteinExistence type="predicted"/>
<organism evidence="1 2">
    <name type="scientific">Candidatus Wolfebacteria bacterium CG_4_9_14_3_um_filter_37_9</name>
    <dbReference type="NCBI Taxonomy" id="1975065"/>
    <lineage>
        <taxon>Bacteria</taxon>
        <taxon>Candidatus Wolfeibacteriota</taxon>
    </lineage>
</organism>
<name>A0A2M7X6R8_9BACT</name>
<evidence type="ECO:0008006" key="3">
    <source>
        <dbReference type="Google" id="ProtNLM"/>
    </source>
</evidence>
<accession>A0A2M7X6R8</accession>
<dbReference type="Pfam" id="PF02616">
    <property type="entry name" value="SMC_ScpA"/>
    <property type="match status" value="1"/>
</dbReference>
<evidence type="ECO:0000313" key="1">
    <source>
        <dbReference type="EMBL" id="PJA41850.1"/>
    </source>
</evidence>
<feature type="non-terminal residue" evidence="1">
    <location>
        <position position="1"/>
    </location>
</feature>